<comment type="catalytic activity">
    <reaction evidence="9 10 11">
        <text>adenosine(37) in tRNA + dimethylallyl diphosphate = N(6)-dimethylallyladenosine(37) in tRNA + diphosphate</text>
        <dbReference type="Rhea" id="RHEA:26482"/>
        <dbReference type="Rhea" id="RHEA-COMP:10162"/>
        <dbReference type="Rhea" id="RHEA-COMP:10375"/>
        <dbReference type="ChEBI" id="CHEBI:33019"/>
        <dbReference type="ChEBI" id="CHEBI:57623"/>
        <dbReference type="ChEBI" id="CHEBI:74411"/>
        <dbReference type="ChEBI" id="CHEBI:74415"/>
        <dbReference type="EC" id="2.5.1.75"/>
    </reaction>
</comment>
<dbReference type="SUPFAM" id="SSF52540">
    <property type="entry name" value="P-loop containing nucleoside triphosphate hydrolases"/>
    <property type="match status" value="1"/>
</dbReference>
<feature type="binding site" evidence="10">
    <location>
        <begin position="11"/>
        <end position="16"/>
    </location>
    <ligand>
        <name>substrate</name>
    </ligand>
</feature>
<comment type="function">
    <text evidence="2 10 12">Catalyzes the transfer of a dimethylallyl group onto the adenine at position 37 in tRNAs that read codons beginning with uridine, leading to the formation of N6-(dimethylallyl)adenosine (i(6)A).</text>
</comment>
<evidence type="ECO:0000313" key="15">
    <source>
        <dbReference type="Proteomes" id="UP000253034"/>
    </source>
</evidence>
<evidence type="ECO:0000256" key="11">
    <source>
        <dbReference type="RuleBase" id="RU003783"/>
    </source>
</evidence>
<dbReference type="Proteomes" id="UP000253034">
    <property type="component" value="Unassembled WGS sequence"/>
</dbReference>
<dbReference type="EC" id="2.5.1.75" evidence="10"/>
<dbReference type="Pfam" id="PF01715">
    <property type="entry name" value="IPPT"/>
    <property type="match status" value="1"/>
</dbReference>
<dbReference type="NCBIfam" id="TIGR00174">
    <property type="entry name" value="miaA"/>
    <property type="match status" value="1"/>
</dbReference>
<evidence type="ECO:0000256" key="7">
    <source>
        <dbReference type="ARBA" id="ARBA00022840"/>
    </source>
</evidence>
<evidence type="ECO:0000256" key="12">
    <source>
        <dbReference type="RuleBase" id="RU003784"/>
    </source>
</evidence>
<proteinExistence type="inferred from homology"/>
<name>A0A369ALW1_9FIRM</name>
<dbReference type="EMBL" id="QPJT01000030">
    <property type="protein sequence ID" value="RCX10360.1"/>
    <property type="molecule type" value="Genomic_DNA"/>
</dbReference>
<evidence type="ECO:0000256" key="10">
    <source>
        <dbReference type="HAMAP-Rule" id="MF_00185"/>
    </source>
</evidence>
<keyword evidence="7 10" id="KW-0067">ATP-binding</keyword>
<dbReference type="PANTHER" id="PTHR11088">
    <property type="entry name" value="TRNA DIMETHYLALLYLTRANSFERASE"/>
    <property type="match status" value="1"/>
</dbReference>
<comment type="caution">
    <text evidence="14">The sequence shown here is derived from an EMBL/GenBank/DDBJ whole genome shotgun (WGS) entry which is preliminary data.</text>
</comment>
<comment type="caution">
    <text evidence="10">Lacks conserved residue(s) required for the propagation of feature annotation.</text>
</comment>
<keyword evidence="15" id="KW-1185">Reference proteome</keyword>
<dbReference type="InterPro" id="IPR027417">
    <property type="entry name" value="P-loop_NTPase"/>
</dbReference>
<dbReference type="GO" id="GO:0052381">
    <property type="term" value="F:tRNA dimethylallyltransferase activity"/>
    <property type="evidence" value="ECO:0007669"/>
    <property type="project" value="UniProtKB-UniRule"/>
</dbReference>
<dbReference type="PANTHER" id="PTHR11088:SF60">
    <property type="entry name" value="TRNA DIMETHYLALLYLTRANSFERASE"/>
    <property type="match status" value="1"/>
</dbReference>
<keyword evidence="6 10" id="KW-0547">Nucleotide-binding</keyword>
<comment type="similarity">
    <text evidence="3 10 13">Belongs to the IPP transferase family.</text>
</comment>
<dbReference type="HAMAP" id="MF_00185">
    <property type="entry name" value="IPP_trans"/>
    <property type="match status" value="1"/>
</dbReference>
<organism evidence="14 15">
    <name type="scientific">Anaerobacterium chartisolvens</name>
    <dbReference type="NCBI Taxonomy" id="1297424"/>
    <lineage>
        <taxon>Bacteria</taxon>
        <taxon>Bacillati</taxon>
        <taxon>Bacillota</taxon>
        <taxon>Clostridia</taxon>
        <taxon>Eubacteriales</taxon>
        <taxon>Oscillospiraceae</taxon>
        <taxon>Anaerobacterium</taxon>
    </lineage>
</organism>
<dbReference type="GO" id="GO:0005524">
    <property type="term" value="F:ATP binding"/>
    <property type="evidence" value="ECO:0007669"/>
    <property type="project" value="UniProtKB-UniRule"/>
</dbReference>
<evidence type="ECO:0000256" key="2">
    <source>
        <dbReference type="ARBA" id="ARBA00003213"/>
    </source>
</evidence>
<evidence type="ECO:0000256" key="1">
    <source>
        <dbReference type="ARBA" id="ARBA00001946"/>
    </source>
</evidence>
<sequence>MECVIIIAGPTASGKTGLAVELAKDIDGEVISADSMQIYKHMDIGTAKPSAEEMGGIKHYLIDEIFPNEPFSVASYKELALKYISEVLKKGKTPVVAGGTGLYINSLAYNLNFSETVTDWELRERLSREAETKGNIFLHERLKKIDPEAAKEIHPNNVKRVIRAIEVYQHTKKTISQHKDMSRSIPPEYRFIIIGLMLDRQELYERIDKRVDIMIEKGIVEEVKGLINMGYDKSTIAMQAIGYKEILSHIKGEISFEEAVYAIKKGTRNYAKRQMTWFKRLENVHWVEVGRHKSICEIVKNIKYHIASYGIFL</sequence>
<dbReference type="RefSeq" id="WP_114299555.1">
    <property type="nucleotide sequence ID" value="NZ_QPJT01000030.1"/>
</dbReference>
<keyword evidence="4 10" id="KW-0808">Transferase</keyword>
<evidence type="ECO:0000256" key="6">
    <source>
        <dbReference type="ARBA" id="ARBA00022741"/>
    </source>
</evidence>
<keyword evidence="8 10" id="KW-0460">Magnesium</keyword>
<comment type="subunit">
    <text evidence="10">Monomer.</text>
</comment>
<feature type="region of interest" description="Interaction with substrate tRNA" evidence="10">
    <location>
        <begin position="34"/>
        <end position="37"/>
    </location>
</feature>
<evidence type="ECO:0000256" key="4">
    <source>
        <dbReference type="ARBA" id="ARBA00022679"/>
    </source>
</evidence>
<evidence type="ECO:0000256" key="13">
    <source>
        <dbReference type="RuleBase" id="RU003785"/>
    </source>
</evidence>
<feature type="binding site" evidence="10">
    <location>
        <begin position="9"/>
        <end position="16"/>
    </location>
    <ligand>
        <name>ATP</name>
        <dbReference type="ChEBI" id="CHEBI:30616"/>
    </ligand>
</feature>
<accession>A0A369ALW1</accession>
<reference evidence="14 15" key="1">
    <citation type="submission" date="2018-07" db="EMBL/GenBank/DDBJ databases">
        <title>Genomic Encyclopedia of Type Strains, Phase IV (KMG-IV): sequencing the most valuable type-strain genomes for metagenomic binning, comparative biology and taxonomic classification.</title>
        <authorList>
            <person name="Goeker M."/>
        </authorList>
    </citation>
    <scope>NUCLEOTIDE SEQUENCE [LARGE SCALE GENOMIC DNA]</scope>
    <source>
        <strain evidence="14 15">DSM 27016</strain>
    </source>
</reference>
<dbReference type="OrthoDB" id="9776390at2"/>
<dbReference type="InterPro" id="IPR018022">
    <property type="entry name" value="IPT"/>
</dbReference>
<evidence type="ECO:0000256" key="5">
    <source>
        <dbReference type="ARBA" id="ARBA00022694"/>
    </source>
</evidence>
<feature type="site" description="Interaction with substrate tRNA" evidence="10">
    <location>
        <position position="100"/>
    </location>
</feature>
<dbReference type="AlphaFoldDB" id="A0A369ALW1"/>
<dbReference type="Gene3D" id="3.40.50.300">
    <property type="entry name" value="P-loop containing nucleotide triphosphate hydrolases"/>
    <property type="match status" value="1"/>
</dbReference>
<dbReference type="InterPro" id="IPR039657">
    <property type="entry name" value="Dimethylallyltransferase"/>
</dbReference>
<dbReference type="FunFam" id="1.10.20.140:FF:000001">
    <property type="entry name" value="tRNA dimethylallyltransferase"/>
    <property type="match status" value="1"/>
</dbReference>
<feature type="site" description="Interaction with substrate tRNA" evidence="10">
    <location>
        <position position="123"/>
    </location>
</feature>
<protein>
    <recommendedName>
        <fullName evidence="10">tRNA dimethylallyltransferase</fullName>
        <ecNumber evidence="10">2.5.1.75</ecNumber>
    </recommendedName>
    <alternativeName>
        <fullName evidence="10">Dimethylallyl diphosphate:tRNA dimethylallyltransferase</fullName>
        <shortName evidence="10">DMAPP:tRNA dimethylallyltransferase</shortName>
        <shortName evidence="10">DMATase</shortName>
    </alternativeName>
    <alternativeName>
        <fullName evidence="10">Isopentenyl-diphosphate:tRNA isopentenyltransferase</fullName>
        <shortName evidence="10">IPP transferase</shortName>
        <shortName evidence="10">IPPT</shortName>
        <shortName evidence="10">IPTase</shortName>
    </alternativeName>
</protein>
<keyword evidence="5 10" id="KW-0819">tRNA processing</keyword>
<evidence type="ECO:0000256" key="9">
    <source>
        <dbReference type="ARBA" id="ARBA00049563"/>
    </source>
</evidence>
<evidence type="ECO:0000256" key="8">
    <source>
        <dbReference type="ARBA" id="ARBA00022842"/>
    </source>
</evidence>
<comment type="cofactor">
    <cofactor evidence="1 10">
        <name>Mg(2+)</name>
        <dbReference type="ChEBI" id="CHEBI:18420"/>
    </cofactor>
</comment>
<evidence type="ECO:0000313" key="14">
    <source>
        <dbReference type="EMBL" id="RCX10360.1"/>
    </source>
</evidence>
<dbReference type="GO" id="GO:0006400">
    <property type="term" value="P:tRNA modification"/>
    <property type="evidence" value="ECO:0007669"/>
    <property type="project" value="TreeGrafter"/>
</dbReference>
<evidence type="ECO:0000256" key="3">
    <source>
        <dbReference type="ARBA" id="ARBA00005842"/>
    </source>
</evidence>
<dbReference type="Gene3D" id="1.10.20.140">
    <property type="match status" value="1"/>
</dbReference>
<gene>
    <name evidence="10" type="primary">miaA</name>
    <name evidence="14" type="ORF">DFR58_13026</name>
</gene>